<evidence type="ECO:0000259" key="3">
    <source>
        <dbReference type="PROSITE" id="PS50002"/>
    </source>
</evidence>
<evidence type="ECO:0000256" key="2">
    <source>
        <dbReference type="PROSITE-ProRule" id="PRU00192"/>
    </source>
</evidence>
<organism evidence="4 5">
    <name type="scientific">Gonapodya prolifera (strain JEL478)</name>
    <name type="common">Monoblepharis prolifera</name>
    <dbReference type="NCBI Taxonomy" id="1344416"/>
    <lineage>
        <taxon>Eukaryota</taxon>
        <taxon>Fungi</taxon>
        <taxon>Fungi incertae sedis</taxon>
        <taxon>Chytridiomycota</taxon>
        <taxon>Chytridiomycota incertae sedis</taxon>
        <taxon>Monoblepharidomycetes</taxon>
        <taxon>Monoblepharidales</taxon>
        <taxon>Gonapodyaceae</taxon>
        <taxon>Gonapodya</taxon>
    </lineage>
</organism>
<accession>A0A139AI92</accession>
<name>A0A139AI92_GONPJ</name>
<dbReference type="AlphaFoldDB" id="A0A139AI92"/>
<evidence type="ECO:0000256" key="1">
    <source>
        <dbReference type="ARBA" id="ARBA00022443"/>
    </source>
</evidence>
<sequence>MSQRRRASGSKRKSTATATAVPLVWECGKVSERWEAKEGVCYVVQKAQNPDSPEDLLVSAGDVVRVDRILDDGWLEATNLLTTLTGPLAPSLLFHPSSSHPHRAPHGASTRQAVPPVCEGAPTGGTRVDVVQYGWWEGVKYFAQRRYTPAEDRPDDELKVTSGDVLEVSEVVDDNWMEGRNLTTGTSGMFPTSVLFASGEERDVVVAV</sequence>
<keyword evidence="5" id="KW-1185">Reference proteome</keyword>
<dbReference type="SUPFAM" id="SSF50044">
    <property type="entry name" value="SH3-domain"/>
    <property type="match status" value="2"/>
</dbReference>
<reference evidence="4 5" key="1">
    <citation type="journal article" date="2015" name="Genome Biol. Evol.">
        <title>Phylogenomic analyses indicate that early fungi evolved digesting cell walls of algal ancestors of land plants.</title>
        <authorList>
            <person name="Chang Y."/>
            <person name="Wang S."/>
            <person name="Sekimoto S."/>
            <person name="Aerts A.L."/>
            <person name="Choi C."/>
            <person name="Clum A."/>
            <person name="LaButti K.M."/>
            <person name="Lindquist E.A."/>
            <person name="Yee Ngan C."/>
            <person name="Ohm R.A."/>
            <person name="Salamov A.A."/>
            <person name="Grigoriev I.V."/>
            <person name="Spatafora J.W."/>
            <person name="Berbee M.L."/>
        </authorList>
    </citation>
    <scope>NUCLEOTIDE SEQUENCE [LARGE SCALE GENOMIC DNA]</scope>
    <source>
        <strain evidence="4 5">JEL478</strain>
    </source>
</reference>
<dbReference type="Proteomes" id="UP000070544">
    <property type="component" value="Unassembled WGS sequence"/>
</dbReference>
<dbReference type="InterPro" id="IPR001452">
    <property type="entry name" value="SH3_domain"/>
</dbReference>
<dbReference type="PROSITE" id="PS50002">
    <property type="entry name" value="SH3"/>
    <property type="match status" value="1"/>
</dbReference>
<dbReference type="Pfam" id="PF00018">
    <property type="entry name" value="SH3_1"/>
    <property type="match status" value="1"/>
</dbReference>
<dbReference type="EMBL" id="KQ965752">
    <property type="protein sequence ID" value="KXS16419.1"/>
    <property type="molecule type" value="Genomic_DNA"/>
</dbReference>
<dbReference type="SMART" id="SM00326">
    <property type="entry name" value="SH3"/>
    <property type="match status" value="2"/>
</dbReference>
<dbReference type="InterPro" id="IPR036028">
    <property type="entry name" value="SH3-like_dom_sf"/>
</dbReference>
<gene>
    <name evidence="4" type="ORF">M427DRAFT_134053</name>
</gene>
<protein>
    <recommendedName>
        <fullName evidence="3">SH3 domain-containing protein</fullName>
    </recommendedName>
</protein>
<evidence type="ECO:0000313" key="4">
    <source>
        <dbReference type="EMBL" id="KXS16419.1"/>
    </source>
</evidence>
<dbReference type="OrthoDB" id="5595608at2759"/>
<dbReference type="Gene3D" id="2.30.30.40">
    <property type="entry name" value="SH3 Domains"/>
    <property type="match status" value="1"/>
</dbReference>
<keyword evidence="1 2" id="KW-0728">SH3 domain</keyword>
<proteinExistence type="predicted"/>
<feature type="domain" description="SH3" evidence="3">
    <location>
        <begin position="136"/>
        <end position="200"/>
    </location>
</feature>
<evidence type="ECO:0000313" key="5">
    <source>
        <dbReference type="Proteomes" id="UP000070544"/>
    </source>
</evidence>